<organism evidence="1">
    <name type="scientific">marine sediment metagenome</name>
    <dbReference type="NCBI Taxonomy" id="412755"/>
    <lineage>
        <taxon>unclassified sequences</taxon>
        <taxon>metagenomes</taxon>
        <taxon>ecological metagenomes</taxon>
    </lineage>
</organism>
<evidence type="ECO:0000313" key="1">
    <source>
        <dbReference type="EMBL" id="GAG84660.1"/>
    </source>
</evidence>
<dbReference type="AlphaFoldDB" id="X1APG2"/>
<reference evidence="1" key="1">
    <citation type="journal article" date="2014" name="Front. Microbiol.">
        <title>High frequency of phylogenetically diverse reductive dehalogenase-homologous genes in deep subseafloor sedimentary metagenomes.</title>
        <authorList>
            <person name="Kawai M."/>
            <person name="Futagami T."/>
            <person name="Toyoda A."/>
            <person name="Takaki Y."/>
            <person name="Nishi S."/>
            <person name="Hori S."/>
            <person name="Arai W."/>
            <person name="Tsubouchi T."/>
            <person name="Morono Y."/>
            <person name="Uchiyama I."/>
            <person name="Ito T."/>
            <person name="Fujiyama A."/>
            <person name="Inagaki F."/>
            <person name="Takami H."/>
        </authorList>
    </citation>
    <scope>NUCLEOTIDE SEQUENCE</scope>
    <source>
        <strain evidence="1">Expedition CK06-06</strain>
    </source>
</reference>
<sequence>MNYAKILDEIEKSIEGEAHLDQLAKKRNDPFKILISTILSARTRDSSTEEVTRNLFSRYKT</sequence>
<dbReference type="Gene3D" id="1.10.340.30">
    <property type="entry name" value="Hypothetical protein, domain 2"/>
    <property type="match status" value="1"/>
</dbReference>
<gene>
    <name evidence="1" type="ORF">S01H4_22073</name>
</gene>
<dbReference type="GO" id="GO:0003824">
    <property type="term" value="F:catalytic activity"/>
    <property type="evidence" value="ECO:0007669"/>
    <property type="project" value="InterPro"/>
</dbReference>
<comment type="caution">
    <text evidence="1">The sequence shown here is derived from an EMBL/GenBank/DDBJ whole genome shotgun (WGS) entry which is preliminary data.</text>
</comment>
<feature type="non-terminal residue" evidence="1">
    <location>
        <position position="61"/>
    </location>
</feature>
<dbReference type="EMBL" id="BART01010066">
    <property type="protein sequence ID" value="GAG84660.1"/>
    <property type="molecule type" value="Genomic_DNA"/>
</dbReference>
<name>X1APG2_9ZZZZ</name>
<accession>X1APG2</accession>
<dbReference type="SUPFAM" id="SSF48150">
    <property type="entry name" value="DNA-glycosylase"/>
    <property type="match status" value="1"/>
</dbReference>
<evidence type="ECO:0008006" key="2">
    <source>
        <dbReference type="Google" id="ProtNLM"/>
    </source>
</evidence>
<dbReference type="GO" id="GO:0006281">
    <property type="term" value="P:DNA repair"/>
    <property type="evidence" value="ECO:0007669"/>
    <property type="project" value="InterPro"/>
</dbReference>
<dbReference type="InterPro" id="IPR011257">
    <property type="entry name" value="DNA_glycosylase"/>
</dbReference>
<proteinExistence type="predicted"/>
<protein>
    <recommendedName>
        <fullName evidence="2">HhH-GPD domain-containing protein</fullName>
    </recommendedName>
</protein>